<dbReference type="SUPFAM" id="SSF51735">
    <property type="entry name" value="NAD(P)-binding Rossmann-fold domains"/>
    <property type="match status" value="1"/>
</dbReference>
<evidence type="ECO:0000259" key="2">
    <source>
        <dbReference type="SMART" id="SM00829"/>
    </source>
</evidence>
<dbReference type="SMART" id="SM00829">
    <property type="entry name" value="PKS_ER"/>
    <property type="match status" value="1"/>
</dbReference>
<protein>
    <submittedName>
        <fullName evidence="3">NADPH:quinone reductase</fullName>
    </submittedName>
</protein>
<dbReference type="AlphaFoldDB" id="A0A9X2DQ61"/>
<gene>
    <name evidence="3" type="ORF">M3202_09715</name>
</gene>
<proteinExistence type="predicted"/>
<dbReference type="RefSeq" id="WP_251223148.1">
    <property type="nucleotide sequence ID" value="NZ_JAMBOL010000007.1"/>
</dbReference>
<dbReference type="InterPro" id="IPR011032">
    <property type="entry name" value="GroES-like_sf"/>
</dbReference>
<dbReference type="SUPFAM" id="SSF50129">
    <property type="entry name" value="GroES-like"/>
    <property type="match status" value="1"/>
</dbReference>
<dbReference type="PANTHER" id="PTHR44154">
    <property type="entry name" value="QUINONE OXIDOREDUCTASE"/>
    <property type="match status" value="1"/>
</dbReference>
<dbReference type="GO" id="GO:0016491">
    <property type="term" value="F:oxidoreductase activity"/>
    <property type="evidence" value="ECO:0007669"/>
    <property type="project" value="InterPro"/>
</dbReference>
<dbReference type="Pfam" id="PF00107">
    <property type="entry name" value="ADH_zinc_N"/>
    <property type="match status" value="1"/>
</dbReference>
<dbReference type="Proteomes" id="UP001139179">
    <property type="component" value="Unassembled WGS sequence"/>
</dbReference>
<dbReference type="EMBL" id="JAMBOL010000007">
    <property type="protein sequence ID" value="MCM3714362.1"/>
    <property type="molecule type" value="Genomic_DNA"/>
</dbReference>
<dbReference type="InterPro" id="IPR013154">
    <property type="entry name" value="ADH-like_N"/>
</dbReference>
<dbReference type="CDD" id="cd08253">
    <property type="entry name" value="zeta_crystallin"/>
    <property type="match status" value="1"/>
</dbReference>
<dbReference type="Pfam" id="PF08240">
    <property type="entry name" value="ADH_N"/>
    <property type="match status" value="1"/>
</dbReference>
<dbReference type="InterPro" id="IPR036291">
    <property type="entry name" value="NAD(P)-bd_dom_sf"/>
</dbReference>
<accession>A0A9X2DQ61</accession>
<dbReference type="InterPro" id="IPR051603">
    <property type="entry name" value="Zinc-ADH_QOR/CCCR"/>
</dbReference>
<feature type="domain" description="Enoyl reductase (ER)" evidence="2">
    <location>
        <begin position="10"/>
        <end position="318"/>
    </location>
</feature>
<keyword evidence="4" id="KW-1185">Reference proteome</keyword>
<keyword evidence="1" id="KW-0521">NADP</keyword>
<name>A0A9X2DQ61_9BACI</name>
<evidence type="ECO:0000256" key="1">
    <source>
        <dbReference type="ARBA" id="ARBA00022857"/>
    </source>
</evidence>
<dbReference type="InterPro" id="IPR020843">
    <property type="entry name" value="ER"/>
</dbReference>
<organism evidence="3 4">
    <name type="scientific">Halalkalibacter oceani</name>
    <dbReference type="NCBI Taxonomy" id="1653776"/>
    <lineage>
        <taxon>Bacteria</taxon>
        <taxon>Bacillati</taxon>
        <taxon>Bacillota</taxon>
        <taxon>Bacilli</taxon>
        <taxon>Bacillales</taxon>
        <taxon>Bacillaceae</taxon>
        <taxon>Halalkalibacter</taxon>
    </lineage>
</organism>
<evidence type="ECO:0000313" key="3">
    <source>
        <dbReference type="EMBL" id="MCM3714362.1"/>
    </source>
</evidence>
<dbReference type="InterPro" id="IPR013149">
    <property type="entry name" value="ADH-like_C"/>
</dbReference>
<evidence type="ECO:0000313" key="4">
    <source>
        <dbReference type="Proteomes" id="UP001139179"/>
    </source>
</evidence>
<reference evidence="3" key="1">
    <citation type="submission" date="2022-05" db="EMBL/GenBank/DDBJ databases">
        <title>Comparative Genomics of Spacecraft Associated Microbes.</title>
        <authorList>
            <person name="Tran M.T."/>
            <person name="Wright A."/>
            <person name="Seuylemezian A."/>
            <person name="Eisen J."/>
            <person name="Coil D."/>
        </authorList>
    </citation>
    <scope>NUCLEOTIDE SEQUENCE</scope>
    <source>
        <strain evidence="3">214.1.1</strain>
    </source>
</reference>
<dbReference type="Gene3D" id="3.90.180.10">
    <property type="entry name" value="Medium-chain alcohol dehydrogenases, catalytic domain"/>
    <property type="match status" value="1"/>
</dbReference>
<dbReference type="PANTHER" id="PTHR44154:SF1">
    <property type="entry name" value="QUINONE OXIDOREDUCTASE"/>
    <property type="match status" value="1"/>
</dbReference>
<sequence>MKAIVYEQYGDPSVLKVAEVEKPVIQAKEVLIAVKASGVNPVDTYFRKGIRPVDSFPHIPHFDLAGEVVEIGSSVTGVAVGDRVWATGAKGSSAEFAAVSHELVFPLPENTTFTDGAALAMPFMTAHLSLYYRGDLQPNQSVLIFGAAGAVGHAAVQLAKQSGAHVIATAGDDEKAKLAKEAGADNVIMYKEEDLVERAKELTEQKGVDLILDMSLSENIEKDLEMIATGGRIVTIGSPVDNTPTLPWRMLNAKNASLQGILLLTAPIEEMKRAGQEIAEKFAAGTLQAHVGKLLPFSEPATAHELVEQKKINGRIILSH</sequence>
<dbReference type="Gene3D" id="3.40.50.720">
    <property type="entry name" value="NAD(P)-binding Rossmann-like Domain"/>
    <property type="match status" value="1"/>
</dbReference>
<comment type="caution">
    <text evidence="3">The sequence shown here is derived from an EMBL/GenBank/DDBJ whole genome shotgun (WGS) entry which is preliminary data.</text>
</comment>